<reference evidence="2 3" key="1">
    <citation type="submission" date="2016-10" db="EMBL/GenBank/DDBJ databases">
        <authorList>
            <person name="de Groot N.N."/>
        </authorList>
    </citation>
    <scope>NUCLEOTIDE SEQUENCE [LARGE SCALE GENOMIC DNA]</scope>
    <source>
        <strain evidence="2 3">DSM 23399</strain>
    </source>
</reference>
<dbReference type="InterPro" id="IPR035093">
    <property type="entry name" value="RelE/ParE_toxin_dom_sf"/>
</dbReference>
<dbReference type="STRING" id="237018.SAMN04489723_12835"/>
<evidence type="ECO:0000313" key="2">
    <source>
        <dbReference type="EMBL" id="SFB60137.1"/>
    </source>
</evidence>
<dbReference type="Pfam" id="PF05016">
    <property type="entry name" value="ParE_toxin"/>
    <property type="match status" value="1"/>
</dbReference>
<proteinExistence type="predicted"/>
<accession>A0A1I1CCM2</accession>
<dbReference type="Gene3D" id="3.30.2310.20">
    <property type="entry name" value="RelE-like"/>
    <property type="match status" value="1"/>
</dbReference>
<evidence type="ECO:0000256" key="1">
    <source>
        <dbReference type="ARBA" id="ARBA00022649"/>
    </source>
</evidence>
<gene>
    <name evidence="2" type="ORF">SAMN04489723_12835</name>
</gene>
<dbReference type="InterPro" id="IPR007712">
    <property type="entry name" value="RelE/ParE_toxin"/>
</dbReference>
<keyword evidence="3" id="KW-1185">Reference proteome</keyword>
<keyword evidence="1" id="KW-1277">Toxin-antitoxin system</keyword>
<organism evidence="2 3">
    <name type="scientific">Algoriphagus aquimarinus</name>
    <dbReference type="NCBI Taxonomy" id="237018"/>
    <lineage>
        <taxon>Bacteria</taxon>
        <taxon>Pseudomonadati</taxon>
        <taxon>Bacteroidota</taxon>
        <taxon>Cytophagia</taxon>
        <taxon>Cytophagales</taxon>
        <taxon>Cyclobacteriaceae</taxon>
        <taxon>Algoriphagus</taxon>
    </lineage>
</organism>
<dbReference type="EMBL" id="FOKK01000028">
    <property type="protein sequence ID" value="SFB60137.1"/>
    <property type="molecule type" value="Genomic_DNA"/>
</dbReference>
<evidence type="ECO:0000313" key="3">
    <source>
        <dbReference type="Proteomes" id="UP000198790"/>
    </source>
</evidence>
<protein>
    <submittedName>
        <fullName evidence="2">ParE toxin of type II toxin-antitoxin system, parDE</fullName>
    </submittedName>
</protein>
<dbReference type="OrthoDB" id="1362197at2"/>
<dbReference type="AlphaFoldDB" id="A0A1I1CCM2"/>
<dbReference type="RefSeq" id="WP_092901711.1">
    <property type="nucleotide sequence ID" value="NZ_FOKK01000028.1"/>
</dbReference>
<name>A0A1I1CCM2_9BACT</name>
<sequence>MILRIAHVFKIKLQTQLLFIASDKPSAAKKFQKDLLKEISRIPKFPLKCRQSIFFESENFRDLIFRGYIIVYEIIPGANEMPMINASHTGDDYFGHSV</sequence>
<dbReference type="Proteomes" id="UP000198790">
    <property type="component" value="Unassembled WGS sequence"/>
</dbReference>